<feature type="transmembrane region" description="Helical" evidence="7">
    <location>
        <begin position="514"/>
        <end position="536"/>
    </location>
</feature>
<reference evidence="8 9" key="1">
    <citation type="submission" date="2024-01" db="EMBL/GenBank/DDBJ databases">
        <authorList>
            <person name="Waweru B."/>
        </authorList>
    </citation>
    <scope>NUCLEOTIDE SEQUENCE [LARGE SCALE GENOMIC DNA]</scope>
</reference>
<keyword evidence="9" id="KW-1185">Reference proteome</keyword>
<evidence type="ECO:0000256" key="1">
    <source>
        <dbReference type="ARBA" id="ARBA00004141"/>
    </source>
</evidence>
<feature type="compositionally biased region" description="Acidic residues" evidence="6">
    <location>
        <begin position="735"/>
        <end position="745"/>
    </location>
</feature>
<feature type="transmembrane region" description="Helical" evidence="7">
    <location>
        <begin position="241"/>
        <end position="267"/>
    </location>
</feature>
<feature type="region of interest" description="Disordered" evidence="6">
    <location>
        <begin position="1449"/>
        <end position="1476"/>
    </location>
</feature>
<evidence type="ECO:0000256" key="6">
    <source>
        <dbReference type="SAM" id="MobiDB-lite"/>
    </source>
</evidence>
<feature type="compositionally biased region" description="Basic and acidic residues" evidence="6">
    <location>
        <begin position="712"/>
        <end position="734"/>
    </location>
</feature>
<feature type="transmembrane region" description="Helical" evidence="7">
    <location>
        <begin position="210"/>
        <end position="235"/>
    </location>
</feature>
<evidence type="ECO:0000256" key="4">
    <source>
        <dbReference type="ARBA" id="ARBA00022989"/>
    </source>
</evidence>
<keyword evidence="4 7" id="KW-1133">Transmembrane helix</keyword>
<dbReference type="GO" id="GO:0009873">
    <property type="term" value="P:ethylene-activated signaling pathway"/>
    <property type="evidence" value="ECO:0007669"/>
    <property type="project" value="InterPro"/>
</dbReference>
<dbReference type="NCBIfam" id="NF037982">
    <property type="entry name" value="Nramp_1"/>
    <property type="match status" value="1"/>
</dbReference>
<evidence type="ECO:0000256" key="3">
    <source>
        <dbReference type="ARBA" id="ARBA00022692"/>
    </source>
</evidence>
<evidence type="ECO:0000313" key="9">
    <source>
        <dbReference type="Proteomes" id="UP001314170"/>
    </source>
</evidence>
<evidence type="ECO:0000256" key="5">
    <source>
        <dbReference type="ARBA" id="ARBA00023136"/>
    </source>
</evidence>
<comment type="subcellular location">
    <subcellularLocation>
        <location evidence="1">Membrane</location>
        <topology evidence="1">Multi-pass membrane protein</topology>
    </subcellularLocation>
</comment>
<feature type="transmembrane region" description="Helical" evidence="7">
    <location>
        <begin position="474"/>
        <end position="494"/>
    </location>
</feature>
<comment type="caution">
    <text evidence="8">The sequence shown here is derived from an EMBL/GenBank/DDBJ whole genome shotgun (WGS) entry which is preliminary data.</text>
</comment>
<feature type="transmembrane region" description="Helical" evidence="7">
    <location>
        <begin position="557"/>
        <end position="576"/>
    </location>
</feature>
<keyword evidence="3 7" id="KW-0812">Transmembrane</keyword>
<dbReference type="GO" id="GO:0005886">
    <property type="term" value="C:plasma membrane"/>
    <property type="evidence" value="ECO:0007669"/>
    <property type="project" value="TreeGrafter"/>
</dbReference>
<feature type="compositionally biased region" description="Polar residues" evidence="6">
    <location>
        <begin position="753"/>
        <end position="771"/>
    </location>
</feature>
<feature type="transmembrane region" description="Helical" evidence="7">
    <location>
        <begin position="409"/>
        <end position="429"/>
    </location>
</feature>
<feature type="transmembrane region" description="Helical" evidence="7">
    <location>
        <begin position="274"/>
        <end position="293"/>
    </location>
</feature>
<dbReference type="Proteomes" id="UP001314170">
    <property type="component" value="Unassembled WGS sequence"/>
</dbReference>
<feature type="region of interest" description="Disordered" evidence="6">
    <location>
        <begin position="615"/>
        <end position="638"/>
    </location>
</feature>
<feature type="transmembrane region" description="Helical" evidence="7">
    <location>
        <begin position="170"/>
        <end position="189"/>
    </location>
</feature>
<gene>
    <name evidence="8" type="ORF">DCAF_LOCUS17128</name>
</gene>
<accession>A0AAV1S2N5</accession>
<feature type="transmembrane region" description="Helical" evidence="7">
    <location>
        <begin position="132"/>
        <end position="150"/>
    </location>
</feature>
<evidence type="ECO:0000256" key="2">
    <source>
        <dbReference type="ARBA" id="ARBA00009965"/>
    </source>
</evidence>
<dbReference type="PANTHER" id="PTHR11706:SF75">
    <property type="entry name" value="ETHYLENE-INSENSITIVE PROTEIN 2"/>
    <property type="match status" value="1"/>
</dbReference>
<evidence type="ECO:0008006" key="10">
    <source>
        <dbReference type="Google" id="ProtNLM"/>
    </source>
</evidence>
<keyword evidence="5 7" id="KW-0472">Membrane</keyword>
<sequence length="1476" mass="161053">MSLRKSKQNKAASSSPITCFPHKIKSCNSKFCVIRAGFGFGLCCGLTDHANLLGVNVFEVSFGNGDFKQAKEMSSLFSRPSQLLPCSMQADFASVRLSLKYHIIFAVVGRALHLLLSNMETEFVNANHLPHFLHRLLPAVGPGLLIAVGYVDPGKWAATVEGGARFGFDLVLPMLIFNFVAILCQYLSARIGVVTGKDLAQICSDEYDKWTCMFLGVQAVCSVIALDLTMILGIAHGLNLLFGMDLSTCVFLAAVDAVLFPVFATLLERCKASFLCTCIAGFLLLLYFFGVLISQPEIPLSMNGMSPKLSEESLFALMSLLGASIMPHNFFLHSSIVLQHQGPPNISKDALCLNHFFAILCIFSGIYLVNYVLMNSAANVFYSTGLVLLTFPDAMSLIELVFRSPVAPFVFSLILFFANHIIAFSWNLGGQVVLQDFLRLDIPNWLQRATIRIIAVVPALYCVWTSGVEGIYQLLIFTQVMVALILPSSVIPLFRVASSRQVMGAYKISPFLEFLAVISFMGMLGIKIIFVVEMIFGDSDWVGNLRWSTGSGLSTSYIVLLVTACSSFCLMLWLAATPLKSATRLDAQVWNWGVQNTVSELSTQIEEEFLNDTRYTGEEPVGGQEQLPEPGKSAESNSDVTVANAGSDLPETIMESDQELHSTSIKENHSEITFSSPTKCYEEETSPTIKSVSLSAAVNVVPDGEMLGVKKADIESMDPVEKTVDIEGDLHTEKEDDEGDSWEPEESSKGVPGSTSSLTSDGPGSFRSLSGKSDDGANGAGSLSRLAGLGRAARRQLAAVLDEFWGQLYDFHGQITQEAKTKKLDALGVDLKLASPLLKADTAGKEFSGYFSSFGGRASDSLINSSLCDSPKQLRAQSNIDSSYGVQRGPSSLWSNHMQLLDAYAQGPSRSIADSSERRYSSVRTLPSSDGWDNQPATVHGYQIASIVNQIAKERGSSSINGQMESPAPISPSLGPRNYRDPLAVAMGQKLQNGLSSPQPSGFQNLAVSRNSPLQSERPYHDVYSSVSADDAGMSANTKKYHSLPDISGLSPYRDLYMSEKGAQWDNKSMGFGSSSRGALSFKGLPKGHGDAFSYHMTPDPGSFWSKQPFEQFGVADKSRAVGSGLGNRSNSINCEVTSPVDPEAQLLQSFRRCIVKLLKLEGSDWLFRQNDGADEDLIDNVAARERYLYEVETREMNCVAHMGESPYLYSDRKSGSVLRNDDAGLCLESGFDNKFWGLVYSPDSRFVTHGKPARAVGEIHVCAKSSSGHHRSGIFKAPYSHVPMLLLSNPPCISPAQAKSTCFEWNVAPCFKTGEGKCTTAATLLDLIKDVEIAISCRKGRSGTAAGDVAFPKGKENLASVLKRYKRRLSNKGIDYLDQSSLVGAMNLTLDSGYLAFASYHVTDEDFLLNFNHNSQIGWRSSRPRESINRTQKWAMWARGRSEAARIPRYYGPPVPPFQPQSPPPTQDKPSQSHV</sequence>
<dbReference type="InterPro" id="IPR001046">
    <property type="entry name" value="NRAMP_fam"/>
</dbReference>
<feature type="transmembrane region" description="Helical" evidence="7">
    <location>
        <begin position="380"/>
        <end position="402"/>
    </location>
</feature>
<dbReference type="InterPro" id="IPR017187">
    <property type="entry name" value="EIN2"/>
</dbReference>
<feature type="transmembrane region" description="Helical" evidence="7">
    <location>
        <begin position="313"/>
        <end position="332"/>
    </location>
</feature>
<protein>
    <recommendedName>
        <fullName evidence="10">Ethylene-insensitive protein 2</fullName>
    </recommendedName>
</protein>
<feature type="compositionally biased region" description="Pro residues" evidence="6">
    <location>
        <begin position="1452"/>
        <end position="1468"/>
    </location>
</feature>
<dbReference type="PANTHER" id="PTHR11706">
    <property type="entry name" value="SOLUTE CARRIER PROTEIN FAMILY 11 MEMBER"/>
    <property type="match status" value="1"/>
</dbReference>
<evidence type="ECO:0000256" key="7">
    <source>
        <dbReference type="SAM" id="Phobius"/>
    </source>
</evidence>
<feature type="transmembrane region" description="Helical" evidence="7">
    <location>
        <begin position="353"/>
        <end position="374"/>
    </location>
</feature>
<dbReference type="EMBL" id="CAWUPB010001160">
    <property type="protein sequence ID" value="CAK7343088.1"/>
    <property type="molecule type" value="Genomic_DNA"/>
</dbReference>
<dbReference type="PIRSF" id="PIRSF037378">
    <property type="entry name" value="EIN2"/>
    <property type="match status" value="1"/>
</dbReference>
<dbReference type="PRINTS" id="PR00447">
    <property type="entry name" value="NATRESASSCMP"/>
</dbReference>
<dbReference type="GO" id="GO:0034755">
    <property type="term" value="P:iron ion transmembrane transport"/>
    <property type="evidence" value="ECO:0007669"/>
    <property type="project" value="TreeGrafter"/>
</dbReference>
<organism evidence="8 9">
    <name type="scientific">Dovyalis caffra</name>
    <dbReference type="NCBI Taxonomy" id="77055"/>
    <lineage>
        <taxon>Eukaryota</taxon>
        <taxon>Viridiplantae</taxon>
        <taxon>Streptophyta</taxon>
        <taxon>Embryophyta</taxon>
        <taxon>Tracheophyta</taxon>
        <taxon>Spermatophyta</taxon>
        <taxon>Magnoliopsida</taxon>
        <taxon>eudicotyledons</taxon>
        <taxon>Gunneridae</taxon>
        <taxon>Pentapetalae</taxon>
        <taxon>rosids</taxon>
        <taxon>fabids</taxon>
        <taxon>Malpighiales</taxon>
        <taxon>Salicaceae</taxon>
        <taxon>Flacourtieae</taxon>
        <taxon>Dovyalis</taxon>
    </lineage>
</organism>
<dbReference type="Pfam" id="PF01566">
    <property type="entry name" value="Nramp"/>
    <property type="match status" value="1"/>
</dbReference>
<evidence type="ECO:0000313" key="8">
    <source>
        <dbReference type="EMBL" id="CAK7343088.1"/>
    </source>
</evidence>
<dbReference type="GO" id="GO:0015086">
    <property type="term" value="F:cadmium ion transmembrane transporter activity"/>
    <property type="evidence" value="ECO:0007669"/>
    <property type="project" value="TreeGrafter"/>
</dbReference>
<comment type="similarity">
    <text evidence="2">Belongs to the NRAMP (TC 2.A.55) family.</text>
</comment>
<proteinExistence type="inferred from homology"/>
<feature type="region of interest" description="Disordered" evidence="6">
    <location>
        <begin position="712"/>
        <end position="777"/>
    </location>
</feature>
<dbReference type="GO" id="GO:0005384">
    <property type="term" value="F:manganese ion transmembrane transporter activity"/>
    <property type="evidence" value="ECO:0007669"/>
    <property type="project" value="TreeGrafter"/>
</dbReference>
<name>A0AAV1S2N5_9ROSI</name>
<feature type="transmembrane region" description="Helical" evidence="7">
    <location>
        <begin position="449"/>
        <end position="467"/>
    </location>
</feature>